<evidence type="ECO:0000313" key="2">
    <source>
        <dbReference type="EMBL" id="KFA01175.1"/>
    </source>
</evidence>
<organism evidence="2">
    <name type="scientific">Xanthomonas vasicola pv. vasculorum NCPPB 890</name>
    <dbReference type="NCBI Taxonomy" id="1184265"/>
    <lineage>
        <taxon>Bacteria</taxon>
        <taxon>Pseudomonadati</taxon>
        <taxon>Pseudomonadota</taxon>
        <taxon>Gammaproteobacteria</taxon>
        <taxon>Lysobacterales</taxon>
        <taxon>Lysobacteraceae</taxon>
        <taxon>Xanthomonas</taxon>
    </lineage>
</organism>
<dbReference type="AlphaFoldDB" id="A0A836P1P7"/>
<gene>
    <name evidence="2" type="ORF">A11K_0117565</name>
</gene>
<dbReference type="EMBL" id="AKBN01001066">
    <property type="protein sequence ID" value="KFA01175.1"/>
    <property type="molecule type" value="Genomic_DNA"/>
</dbReference>
<evidence type="ECO:0000256" key="1">
    <source>
        <dbReference type="SAM" id="Phobius"/>
    </source>
</evidence>
<dbReference type="Gene3D" id="6.10.340.10">
    <property type="match status" value="1"/>
</dbReference>
<feature type="transmembrane region" description="Helical" evidence="1">
    <location>
        <begin position="126"/>
        <end position="146"/>
    </location>
</feature>
<keyword evidence="1" id="KW-0812">Transmembrane</keyword>
<keyword evidence="1" id="KW-0472">Membrane</keyword>
<sequence length="177" mass="19017">MAIGLRDIVIASDDAANRVALAMIEQNRTCYHQSHDALAAMPSSDLEKTALKLVQEKRYVSVKFNNQILDYGMRDQNQEAQALLQGAAATAMNEQQAAIRANAALERRLSKEAYAAAVASMHRGKIILASGGIAALVMSALLAWLITRSPTTPLSQATRTAEAIAAGNLHNDTHYGD</sequence>
<evidence type="ECO:0008006" key="3">
    <source>
        <dbReference type="Google" id="ProtNLM"/>
    </source>
</evidence>
<accession>A0A836P1P7</accession>
<keyword evidence="1" id="KW-1133">Transmembrane helix</keyword>
<protein>
    <recommendedName>
        <fullName evidence="3">Chemotaxis protein</fullName>
    </recommendedName>
</protein>
<proteinExistence type="predicted"/>
<reference evidence="2" key="1">
    <citation type="submission" date="2012-05" db="EMBL/GenBank/DDBJ databases">
        <authorList>
            <person name="Studholme D.J."/>
            <person name="Wasukira A."/>
            <person name="Grant M."/>
        </authorList>
    </citation>
    <scope>NUCLEOTIDE SEQUENCE [LARGE SCALE GENOMIC DNA]</scope>
    <source>
        <strain evidence="2">NCPPB 890</strain>
    </source>
</reference>
<name>A0A836P1P7_XANVA</name>
<comment type="caution">
    <text evidence="2">The sequence shown here is derived from an EMBL/GenBank/DDBJ whole genome shotgun (WGS) entry which is preliminary data.</text>
</comment>